<accession>A0A1I7X508</accession>
<reference evidence="2" key="1">
    <citation type="submission" date="2016-11" db="UniProtKB">
        <authorList>
            <consortium name="WormBaseParasite"/>
        </authorList>
    </citation>
    <scope>IDENTIFICATION</scope>
</reference>
<dbReference type="Proteomes" id="UP000095283">
    <property type="component" value="Unplaced"/>
</dbReference>
<protein>
    <submittedName>
        <fullName evidence="2">Uncharacterized protein</fullName>
    </submittedName>
</protein>
<evidence type="ECO:0000313" key="1">
    <source>
        <dbReference type="Proteomes" id="UP000095283"/>
    </source>
</evidence>
<keyword evidence="1" id="KW-1185">Reference proteome</keyword>
<dbReference type="AlphaFoldDB" id="A0A1I7X508"/>
<name>A0A1I7X508_HETBA</name>
<proteinExistence type="predicted"/>
<dbReference type="WBParaSite" id="Hba_12475">
    <property type="protein sequence ID" value="Hba_12475"/>
    <property type="gene ID" value="Hba_12475"/>
</dbReference>
<evidence type="ECO:0000313" key="2">
    <source>
        <dbReference type="WBParaSite" id="Hba_12475"/>
    </source>
</evidence>
<organism evidence="1 2">
    <name type="scientific">Heterorhabditis bacteriophora</name>
    <name type="common">Entomopathogenic nematode worm</name>
    <dbReference type="NCBI Taxonomy" id="37862"/>
    <lineage>
        <taxon>Eukaryota</taxon>
        <taxon>Metazoa</taxon>
        <taxon>Ecdysozoa</taxon>
        <taxon>Nematoda</taxon>
        <taxon>Chromadorea</taxon>
        <taxon>Rhabditida</taxon>
        <taxon>Rhabditina</taxon>
        <taxon>Rhabditomorpha</taxon>
        <taxon>Strongyloidea</taxon>
        <taxon>Heterorhabditidae</taxon>
        <taxon>Heterorhabditis</taxon>
    </lineage>
</organism>
<sequence length="115" mass="13749">MYSWYSMRFLKRNCVKCPSKNDKENGLDIQLLLRFVTLAVSLSHLSFIANAYNFCFMYSQYLHSDWLSASLPSFCINIYNLNYVKYIFKGLKNINEFHLDLRRRLLHSVGYGHRY</sequence>